<dbReference type="EMBL" id="QBIY01013388">
    <property type="protein sequence ID" value="RXN05862.1"/>
    <property type="molecule type" value="Genomic_DNA"/>
</dbReference>
<evidence type="ECO:0000313" key="6">
    <source>
        <dbReference type="EMBL" id="RXN05862.1"/>
    </source>
</evidence>
<organism evidence="6 8">
    <name type="scientific">Labeo rohita</name>
    <name type="common">Indian major carp</name>
    <name type="synonym">Cyprinus rohita</name>
    <dbReference type="NCBI Taxonomy" id="84645"/>
    <lineage>
        <taxon>Eukaryota</taxon>
        <taxon>Metazoa</taxon>
        <taxon>Chordata</taxon>
        <taxon>Craniata</taxon>
        <taxon>Vertebrata</taxon>
        <taxon>Euteleostomi</taxon>
        <taxon>Actinopterygii</taxon>
        <taxon>Neopterygii</taxon>
        <taxon>Teleostei</taxon>
        <taxon>Ostariophysi</taxon>
        <taxon>Cypriniformes</taxon>
        <taxon>Cyprinidae</taxon>
        <taxon>Labeoninae</taxon>
        <taxon>Labeonini</taxon>
        <taxon>Labeo</taxon>
    </lineage>
</organism>
<keyword evidence="3" id="KW-0158">Chromosome</keyword>
<dbReference type="EMBL" id="QBIY01013387">
    <property type="protein sequence ID" value="RXN05893.1"/>
    <property type="molecule type" value="Genomic_DNA"/>
</dbReference>
<dbReference type="GO" id="GO:0005694">
    <property type="term" value="C:chromosome"/>
    <property type="evidence" value="ECO:0007669"/>
    <property type="project" value="UniProtKB-SubCell"/>
</dbReference>
<dbReference type="Proteomes" id="UP000290572">
    <property type="component" value="Unassembled WGS sequence"/>
</dbReference>
<evidence type="ECO:0000256" key="2">
    <source>
        <dbReference type="ARBA" id="ARBA00008463"/>
    </source>
</evidence>
<comment type="caution">
    <text evidence="6">The sequence shown here is derived from an EMBL/GenBank/DDBJ whole genome shotgun (WGS) entry which is preliminary data.</text>
</comment>
<evidence type="ECO:0000313" key="7">
    <source>
        <dbReference type="EMBL" id="RXN05893.1"/>
    </source>
</evidence>
<accession>A0A498LCE8</accession>
<protein>
    <submittedName>
        <fullName evidence="6">Biorientation of chromosomes in cell division 1-like protein</fullName>
    </submittedName>
</protein>
<dbReference type="PANTHER" id="PTHR47391">
    <property type="entry name" value="BIORIENTATION OF CHROMOSOMES IN CELL DIVISION 1 LIKE 1"/>
    <property type="match status" value="1"/>
</dbReference>
<feature type="compositionally biased region" description="Polar residues" evidence="4">
    <location>
        <begin position="142"/>
        <end position="163"/>
    </location>
</feature>
<dbReference type="Pfam" id="PF05205">
    <property type="entry name" value="COMPASS-Shg1"/>
    <property type="match status" value="1"/>
</dbReference>
<sequence length="163" mass="18112">MAEGSSNLSNAPPGDPRLIALIVEHLKNRGLFDEFRRDCLADVDTKPAYQNLRQKVDNFVSNHLSTQEWNPSINKNQVRNGLRQSVIQYVSPPLAILSGMLESGVDRIITQVVDPKLNHIFRPHIEDAIHDFLAAEKKEEGASNSAPDAEQQETTSNTAAKTQ</sequence>
<keyword evidence="6" id="KW-0132">Cell division</keyword>
<proteinExistence type="inferred from homology"/>
<feature type="region of interest" description="Disordered" evidence="4">
    <location>
        <begin position="136"/>
        <end position="163"/>
    </location>
</feature>
<dbReference type="GO" id="GO:0051301">
    <property type="term" value="P:cell division"/>
    <property type="evidence" value="ECO:0007669"/>
    <property type="project" value="UniProtKB-KW"/>
</dbReference>
<evidence type="ECO:0000256" key="1">
    <source>
        <dbReference type="ARBA" id="ARBA00004286"/>
    </source>
</evidence>
<evidence type="ECO:0000256" key="4">
    <source>
        <dbReference type="SAM" id="MobiDB-lite"/>
    </source>
</evidence>
<feature type="domain" description="BOD1/SHG1" evidence="5">
    <location>
        <begin position="22"/>
        <end position="126"/>
    </location>
</feature>
<evidence type="ECO:0000259" key="5">
    <source>
        <dbReference type="Pfam" id="PF05205"/>
    </source>
</evidence>
<evidence type="ECO:0000313" key="8">
    <source>
        <dbReference type="Proteomes" id="UP000290572"/>
    </source>
</evidence>
<comment type="subcellular location">
    <subcellularLocation>
        <location evidence="1">Chromosome</location>
    </subcellularLocation>
</comment>
<comment type="similarity">
    <text evidence="2">Belongs to the BOD1 family.</text>
</comment>
<dbReference type="STRING" id="84645.A0A498LCE8"/>
<evidence type="ECO:0000256" key="3">
    <source>
        <dbReference type="ARBA" id="ARBA00022454"/>
    </source>
</evidence>
<dbReference type="InterPro" id="IPR055264">
    <property type="entry name" value="BOD1/SHG1_dom"/>
</dbReference>
<dbReference type="AlphaFoldDB" id="A0A498LCE8"/>
<dbReference type="PANTHER" id="PTHR47391:SF1">
    <property type="entry name" value="BIORIENTATION OF CHROMOSOMES IN CELL DIVISION 1 LIKE 1"/>
    <property type="match status" value="1"/>
</dbReference>
<dbReference type="InterPro" id="IPR043244">
    <property type="entry name" value="BOD1L1"/>
</dbReference>
<name>A0A498LCE8_LABRO</name>
<keyword evidence="8" id="KW-1185">Reference proteome</keyword>
<keyword evidence="6" id="KW-0131">Cell cycle</keyword>
<reference evidence="6 8" key="1">
    <citation type="submission" date="2018-03" db="EMBL/GenBank/DDBJ databases">
        <title>Draft genome sequence of Rohu Carp (Labeo rohita).</title>
        <authorList>
            <person name="Das P."/>
            <person name="Kushwaha B."/>
            <person name="Joshi C.G."/>
            <person name="Kumar D."/>
            <person name="Nagpure N.S."/>
            <person name="Sahoo L."/>
            <person name="Das S.P."/>
            <person name="Bit A."/>
            <person name="Patnaik S."/>
            <person name="Meher P.K."/>
            <person name="Jayasankar P."/>
            <person name="Koringa P.G."/>
            <person name="Patel N.V."/>
            <person name="Hinsu A.T."/>
            <person name="Kumar R."/>
            <person name="Pandey M."/>
            <person name="Agarwal S."/>
            <person name="Srivastava S."/>
            <person name="Singh M."/>
            <person name="Iquebal M.A."/>
            <person name="Jaiswal S."/>
            <person name="Angadi U.B."/>
            <person name="Kumar N."/>
            <person name="Raza M."/>
            <person name="Shah T.M."/>
            <person name="Rai A."/>
            <person name="Jena J.K."/>
        </authorList>
    </citation>
    <scope>NUCLEOTIDE SEQUENCE [LARGE SCALE GENOMIC DNA]</scope>
    <source>
        <strain evidence="6">DASCIFA01</strain>
        <tissue evidence="6">Testis</tissue>
    </source>
</reference>
<gene>
    <name evidence="7" type="ORF">ROHU_012564</name>
    <name evidence="6" type="ORF">ROHU_033173</name>
</gene>